<comment type="caution">
    <text evidence="1">The sequence shown here is derived from an EMBL/GenBank/DDBJ whole genome shotgun (WGS) entry which is preliminary data.</text>
</comment>
<reference evidence="1" key="2">
    <citation type="submission" date="2021-02" db="EMBL/GenBank/DDBJ databases">
        <authorList>
            <person name="Kimball J.A."/>
            <person name="Haas M.W."/>
            <person name="Macchietto M."/>
            <person name="Kono T."/>
            <person name="Duquette J."/>
            <person name="Shao M."/>
        </authorList>
    </citation>
    <scope>NUCLEOTIDE SEQUENCE</scope>
    <source>
        <tissue evidence="1">Fresh leaf tissue</tissue>
    </source>
</reference>
<keyword evidence="2" id="KW-1185">Reference proteome</keyword>
<reference evidence="1" key="1">
    <citation type="journal article" date="2021" name="bioRxiv">
        <title>Whole Genome Assembly and Annotation of Northern Wild Rice, Zizania palustris L., Supports a Whole Genome Duplication in the Zizania Genus.</title>
        <authorList>
            <person name="Haas M."/>
            <person name="Kono T."/>
            <person name="Macchietto M."/>
            <person name="Millas R."/>
            <person name="McGilp L."/>
            <person name="Shao M."/>
            <person name="Duquette J."/>
            <person name="Hirsch C.N."/>
            <person name="Kimball J."/>
        </authorList>
    </citation>
    <scope>NUCLEOTIDE SEQUENCE</scope>
    <source>
        <tissue evidence="1">Fresh leaf tissue</tissue>
    </source>
</reference>
<evidence type="ECO:0000313" key="1">
    <source>
        <dbReference type="EMBL" id="KAG8083660.1"/>
    </source>
</evidence>
<protein>
    <submittedName>
        <fullName evidence="1">Uncharacterized protein</fullName>
    </submittedName>
</protein>
<dbReference type="AlphaFoldDB" id="A0A8J5SYW7"/>
<proteinExistence type="predicted"/>
<organism evidence="1 2">
    <name type="scientific">Zizania palustris</name>
    <name type="common">Northern wild rice</name>
    <dbReference type="NCBI Taxonomy" id="103762"/>
    <lineage>
        <taxon>Eukaryota</taxon>
        <taxon>Viridiplantae</taxon>
        <taxon>Streptophyta</taxon>
        <taxon>Embryophyta</taxon>
        <taxon>Tracheophyta</taxon>
        <taxon>Spermatophyta</taxon>
        <taxon>Magnoliopsida</taxon>
        <taxon>Liliopsida</taxon>
        <taxon>Poales</taxon>
        <taxon>Poaceae</taxon>
        <taxon>BOP clade</taxon>
        <taxon>Oryzoideae</taxon>
        <taxon>Oryzeae</taxon>
        <taxon>Zizaniinae</taxon>
        <taxon>Zizania</taxon>
    </lineage>
</organism>
<name>A0A8J5SYW7_ZIZPA</name>
<accession>A0A8J5SYW7</accession>
<sequence>MICWEIKSLLTLWPMDEVAASHTSTHHSIHSSLSSCTCTHSSRSHGAMEDQLKKFAKLAWPNSKQIPEEARRCEEFGAPEDGTSDWLMQRCW</sequence>
<gene>
    <name evidence="1" type="ORF">GUJ93_ZPchr0016g2556</name>
</gene>
<dbReference type="EMBL" id="JAAALK010000084">
    <property type="protein sequence ID" value="KAG8083660.1"/>
    <property type="molecule type" value="Genomic_DNA"/>
</dbReference>
<dbReference type="Proteomes" id="UP000729402">
    <property type="component" value="Unassembled WGS sequence"/>
</dbReference>
<evidence type="ECO:0000313" key="2">
    <source>
        <dbReference type="Proteomes" id="UP000729402"/>
    </source>
</evidence>